<dbReference type="RefSeq" id="WP_003325831.1">
    <property type="nucleotide sequence ID" value="NC_014639.1"/>
</dbReference>
<evidence type="ECO:0000313" key="1">
    <source>
        <dbReference type="EMBL" id="ADP32570.1"/>
    </source>
</evidence>
<sequence>MKNLTKTAVLKRKGEWKTIEIDGYDATLCLNKIGAVLVQLNII</sequence>
<gene>
    <name evidence="1" type="ordered locus">BATR1942_08175</name>
</gene>
<dbReference type="EMBL" id="CP002207">
    <property type="protein sequence ID" value="ADP32570.1"/>
    <property type="molecule type" value="Genomic_DNA"/>
</dbReference>
<dbReference type="Proteomes" id="UP000006867">
    <property type="component" value="Chromosome"/>
</dbReference>
<keyword evidence="2" id="KW-1185">Reference proteome</keyword>
<name>A0ABN3Z9E9_BACA1</name>
<protein>
    <submittedName>
        <fullName evidence="1">Uncharacterized protein</fullName>
    </submittedName>
</protein>
<evidence type="ECO:0000313" key="2">
    <source>
        <dbReference type="Proteomes" id="UP000006867"/>
    </source>
</evidence>
<accession>A0ABN3Z9E9</accession>
<proteinExistence type="predicted"/>
<organism evidence="1 2">
    <name type="scientific">Bacillus atrophaeus (strain 1942)</name>
    <dbReference type="NCBI Taxonomy" id="720555"/>
    <lineage>
        <taxon>Bacteria</taxon>
        <taxon>Bacillati</taxon>
        <taxon>Bacillota</taxon>
        <taxon>Bacilli</taxon>
        <taxon>Bacillales</taxon>
        <taxon>Bacillaceae</taxon>
        <taxon>Bacillus</taxon>
    </lineage>
</organism>
<reference evidence="1 2" key="1">
    <citation type="journal article" date="2011" name="Front. Microbiol.">
        <title>Genomic signatures of strain selection and enhancement in Bacillus atrophaeus var. globigii, a historical biowarfare simulant.</title>
        <authorList>
            <person name="Gibbons H.S."/>
            <person name="Broomall S.M."/>
            <person name="McNew L.A."/>
            <person name="Daligault H."/>
            <person name="Chapman C."/>
            <person name="Bruce D."/>
            <person name="Karavis M."/>
            <person name="Krepps M."/>
            <person name="McGregor P.A."/>
            <person name="Hong C."/>
            <person name="Park K.H."/>
            <person name="Akmal A."/>
            <person name="Feldman A."/>
            <person name="Lin J.S."/>
            <person name="Chang W.E."/>
            <person name="Higgs B.W."/>
            <person name="Demirev P."/>
            <person name="Lindquist J."/>
            <person name="Liem A."/>
            <person name="Fochler E."/>
            <person name="Read T.D."/>
            <person name="Tapia R."/>
            <person name="Johnson S."/>
            <person name="Bishop-Lilly K.A."/>
            <person name="Detter C."/>
            <person name="Han C."/>
            <person name="Sozhamannan S."/>
            <person name="Rosenzweig C.N."/>
            <person name="Skowronski E.W."/>
        </authorList>
    </citation>
    <scope>NUCLEOTIDE SEQUENCE [LARGE SCALE GENOMIC DNA]</scope>
    <source>
        <strain evidence="1 2">1942</strain>
    </source>
</reference>